<organism evidence="1 2">
    <name type="scientific">Auriscalpium vulgare</name>
    <dbReference type="NCBI Taxonomy" id="40419"/>
    <lineage>
        <taxon>Eukaryota</taxon>
        <taxon>Fungi</taxon>
        <taxon>Dikarya</taxon>
        <taxon>Basidiomycota</taxon>
        <taxon>Agaricomycotina</taxon>
        <taxon>Agaricomycetes</taxon>
        <taxon>Russulales</taxon>
        <taxon>Auriscalpiaceae</taxon>
        <taxon>Auriscalpium</taxon>
    </lineage>
</organism>
<gene>
    <name evidence="1" type="ORF">FA95DRAFT_1578087</name>
</gene>
<dbReference type="EMBL" id="MU276449">
    <property type="protein sequence ID" value="KAI0038630.1"/>
    <property type="molecule type" value="Genomic_DNA"/>
</dbReference>
<name>A0ACB8R3Y9_9AGAM</name>
<sequence>MTLAEVEDYGQWARKFLASWVVDRKPRAPNAMLETLELLNGPMPMVIDTLPASDMTNENASTVQTAATTPENIQPLTTNVTRRTTTQARLLRHLSQQQRCRARLDGASSQQWQHRQIGEHSGCVTTQRAWISLPPWVLAGGEGVRGAYGHVTSRGRGILDGELYSCG</sequence>
<dbReference type="Proteomes" id="UP000814033">
    <property type="component" value="Unassembled WGS sequence"/>
</dbReference>
<evidence type="ECO:0000313" key="2">
    <source>
        <dbReference type="Proteomes" id="UP000814033"/>
    </source>
</evidence>
<evidence type="ECO:0000313" key="1">
    <source>
        <dbReference type="EMBL" id="KAI0038630.1"/>
    </source>
</evidence>
<reference evidence="1" key="1">
    <citation type="submission" date="2021-02" db="EMBL/GenBank/DDBJ databases">
        <authorList>
            <consortium name="DOE Joint Genome Institute"/>
            <person name="Ahrendt S."/>
            <person name="Looney B.P."/>
            <person name="Miyauchi S."/>
            <person name="Morin E."/>
            <person name="Drula E."/>
            <person name="Courty P.E."/>
            <person name="Chicoki N."/>
            <person name="Fauchery L."/>
            <person name="Kohler A."/>
            <person name="Kuo A."/>
            <person name="Labutti K."/>
            <person name="Pangilinan J."/>
            <person name="Lipzen A."/>
            <person name="Riley R."/>
            <person name="Andreopoulos W."/>
            <person name="He G."/>
            <person name="Johnson J."/>
            <person name="Barry K.W."/>
            <person name="Grigoriev I.V."/>
            <person name="Nagy L."/>
            <person name="Hibbett D."/>
            <person name="Henrissat B."/>
            <person name="Matheny P.B."/>
            <person name="Labbe J."/>
            <person name="Martin F."/>
        </authorList>
    </citation>
    <scope>NUCLEOTIDE SEQUENCE</scope>
    <source>
        <strain evidence="1">FP105234-sp</strain>
    </source>
</reference>
<reference evidence="1" key="2">
    <citation type="journal article" date="2022" name="New Phytol.">
        <title>Evolutionary transition to the ectomycorrhizal habit in the genomes of a hyperdiverse lineage of mushroom-forming fungi.</title>
        <authorList>
            <person name="Looney B."/>
            <person name="Miyauchi S."/>
            <person name="Morin E."/>
            <person name="Drula E."/>
            <person name="Courty P.E."/>
            <person name="Kohler A."/>
            <person name="Kuo A."/>
            <person name="LaButti K."/>
            <person name="Pangilinan J."/>
            <person name="Lipzen A."/>
            <person name="Riley R."/>
            <person name="Andreopoulos W."/>
            <person name="He G."/>
            <person name="Johnson J."/>
            <person name="Nolan M."/>
            <person name="Tritt A."/>
            <person name="Barry K.W."/>
            <person name="Grigoriev I.V."/>
            <person name="Nagy L.G."/>
            <person name="Hibbett D."/>
            <person name="Henrissat B."/>
            <person name="Matheny P.B."/>
            <person name="Labbe J."/>
            <person name="Martin F.M."/>
        </authorList>
    </citation>
    <scope>NUCLEOTIDE SEQUENCE</scope>
    <source>
        <strain evidence="1">FP105234-sp</strain>
    </source>
</reference>
<keyword evidence="2" id="KW-1185">Reference proteome</keyword>
<comment type="caution">
    <text evidence="1">The sequence shown here is derived from an EMBL/GenBank/DDBJ whole genome shotgun (WGS) entry which is preliminary data.</text>
</comment>
<protein>
    <submittedName>
        <fullName evidence="1">Uncharacterized protein</fullName>
    </submittedName>
</protein>
<accession>A0ACB8R3Y9</accession>
<proteinExistence type="predicted"/>